<organism evidence="1">
    <name type="scientific">Solanum chacoense</name>
    <name type="common">Chaco potato</name>
    <dbReference type="NCBI Taxonomy" id="4108"/>
    <lineage>
        <taxon>Eukaryota</taxon>
        <taxon>Viridiplantae</taxon>
        <taxon>Streptophyta</taxon>
        <taxon>Embryophyta</taxon>
        <taxon>Tracheophyta</taxon>
        <taxon>Spermatophyta</taxon>
        <taxon>Magnoliopsida</taxon>
        <taxon>eudicotyledons</taxon>
        <taxon>Gunneridae</taxon>
        <taxon>Pentapetalae</taxon>
        <taxon>asterids</taxon>
        <taxon>lamiids</taxon>
        <taxon>Solanales</taxon>
        <taxon>Solanaceae</taxon>
        <taxon>Solanoideae</taxon>
        <taxon>Solaneae</taxon>
        <taxon>Solanum</taxon>
    </lineage>
</organism>
<protein>
    <submittedName>
        <fullName evidence="1">Putative ovule protein</fullName>
    </submittedName>
</protein>
<dbReference type="EMBL" id="GEDG01041933">
    <property type="protein sequence ID" value="JAP06291.1"/>
    <property type="molecule type" value="Transcribed_RNA"/>
</dbReference>
<name>A0A0V0GDZ7_SOLCH</name>
<reference evidence="1" key="1">
    <citation type="submission" date="2015-12" db="EMBL/GenBank/DDBJ databases">
        <title>Gene expression during late stages of embryo sac development: a critical building block for successful pollen-pistil interactions.</title>
        <authorList>
            <person name="Liu Y."/>
            <person name="Joly V."/>
            <person name="Sabar M."/>
            <person name="Matton D.P."/>
        </authorList>
    </citation>
    <scope>NUCLEOTIDE SEQUENCE</scope>
</reference>
<dbReference type="AlphaFoldDB" id="A0A0V0GDZ7"/>
<proteinExistence type="predicted"/>
<feature type="non-terminal residue" evidence="1">
    <location>
        <position position="1"/>
    </location>
</feature>
<evidence type="ECO:0000313" key="1">
    <source>
        <dbReference type="EMBL" id="JAP06291.1"/>
    </source>
</evidence>
<accession>A0A0V0GDZ7</accession>
<sequence length="65" mass="7079">NAIFFNLLLNSVSNILMTPKVSFSPISPPDTSRYYRPPTFLGLAPPLLIQQLKRSAVCSSIAQGS</sequence>